<evidence type="ECO:0000313" key="2">
    <source>
        <dbReference type="Proteomes" id="UP000806528"/>
    </source>
</evidence>
<proteinExistence type="predicted"/>
<reference evidence="1 2" key="1">
    <citation type="submission" date="2020-09" db="EMBL/GenBank/DDBJ databases">
        <title>Diversity and distribution of actinomycetes associated with coral in the coast of Hainan.</title>
        <authorList>
            <person name="Li F."/>
        </authorList>
    </citation>
    <scope>NUCLEOTIDE SEQUENCE [LARGE SCALE GENOMIC DNA]</scope>
    <source>
        <strain evidence="1 2">HNM0947</strain>
    </source>
</reference>
<sequence>MTSTLKMKKAQYMSWFARVTEEGGVVNIEFSVSPEVFGGELADWLKVDWPSVWNGPPNGGAELDAWLSRYGWKPVELQRQLEVETRHGSVFEFHSDGTWAPVNAVTRGLMRAGSNSSDDRDRVLGEVAERWEAYLAHAVAAAGEPTGVGVAGRPGFPVPPGNEWSVPDSERENPRRLAYWEGFGGGLDAPVLVVRQGVALPTWSDSPVPSSNISMVFHRPHGWRRH</sequence>
<organism evidence="1 2">
    <name type="scientific">Nocardiopsis coralli</name>
    <dbReference type="NCBI Taxonomy" id="2772213"/>
    <lineage>
        <taxon>Bacteria</taxon>
        <taxon>Bacillati</taxon>
        <taxon>Actinomycetota</taxon>
        <taxon>Actinomycetes</taxon>
        <taxon>Streptosporangiales</taxon>
        <taxon>Nocardiopsidaceae</taxon>
        <taxon>Nocardiopsis</taxon>
    </lineage>
</organism>
<protein>
    <submittedName>
        <fullName evidence="1">Uncharacterized protein</fullName>
    </submittedName>
</protein>
<keyword evidence="2" id="KW-1185">Reference proteome</keyword>
<accession>A0ABR9PBA1</accession>
<comment type="caution">
    <text evidence="1">The sequence shown here is derived from an EMBL/GenBank/DDBJ whole genome shotgun (WGS) entry which is preliminary data.</text>
</comment>
<gene>
    <name evidence="1" type="ORF">IDM40_20845</name>
</gene>
<dbReference type="RefSeq" id="WP_193123722.1">
    <property type="nucleotide sequence ID" value="NZ_JADBGI010000021.1"/>
</dbReference>
<evidence type="ECO:0000313" key="1">
    <source>
        <dbReference type="EMBL" id="MBE3001120.1"/>
    </source>
</evidence>
<dbReference type="Proteomes" id="UP000806528">
    <property type="component" value="Unassembled WGS sequence"/>
</dbReference>
<dbReference type="EMBL" id="JADBGI010000021">
    <property type="protein sequence ID" value="MBE3001120.1"/>
    <property type="molecule type" value="Genomic_DNA"/>
</dbReference>
<name>A0ABR9PBA1_9ACTN</name>